<feature type="transmembrane region" description="Helical" evidence="2">
    <location>
        <begin position="62"/>
        <end position="84"/>
    </location>
</feature>
<dbReference type="KEGG" id="blin:BLSMQ_3710"/>
<organism evidence="3 4">
    <name type="scientific">Brevibacterium aurantiacum</name>
    <dbReference type="NCBI Taxonomy" id="273384"/>
    <lineage>
        <taxon>Bacteria</taxon>
        <taxon>Bacillati</taxon>
        <taxon>Actinomycetota</taxon>
        <taxon>Actinomycetes</taxon>
        <taxon>Micrococcales</taxon>
        <taxon>Brevibacteriaceae</taxon>
        <taxon>Brevibacterium</taxon>
    </lineage>
</organism>
<feature type="transmembrane region" description="Helical" evidence="2">
    <location>
        <begin position="174"/>
        <end position="196"/>
    </location>
</feature>
<dbReference type="EMBL" id="CP017150">
    <property type="protein sequence ID" value="AOP55408.1"/>
    <property type="molecule type" value="Genomic_DNA"/>
</dbReference>
<protein>
    <recommendedName>
        <fullName evidence="5">DUF308 domain-containing protein</fullName>
    </recommendedName>
</protein>
<feature type="transmembrane region" description="Helical" evidence="2">
    <location>
        <begin position="151"/>
        <end position="168"/>
    </location>
</feature>
<dbReference type="eggNOG" id="ENOG5031X4P">
    <property type="taxonomic scope" value="Bacteria"/>
</dbReference>
<feature type="transmembrane region" description="Helical" evidence="2">
    <location>
        <begin position="33"/>
        <end position="50"/>
    </location>
</feature>
<reference evidence="4" key="1">
    <citation type="submission" date="2016-09" db="EMBL/GenBank/DDBJ databases">
        <title>Complete Genome Sequence of Brevibacterium linens SMQ-1335.</title>
        <authorList>
            <person name="de Melo A.G."/>
            <person name="Labrie S.J."/>
            <person name="Dumaresq J."/>
            <person name="Roberts R.J."/>
            <person name="Tremblay D.M."/>
            <person name="Moineau S."/>
        </authorList>
    </citation>
    <scope>NUCLEOTIDE SEQUENCE [LARGE SCALE GENOMIC DNA]</scope>
    <source>
        <strain evidence="4">SMQ-1335</strain>
    </source>
</reference>
<evidence type="ECO:0008006" key="5">
    <source>
        <dbReference type="Google" id="ProtNLM"/>
    </source>
</evidence>
<feature type="transmembrane region" description="Helical" evidence="2">
    <location>
        <begin position="120"/>
        <end position="139"/>
    </location>
</feature>
<gene>
    <name evidence="3" type="ORF">BLSMQ_3710</name>
</gene>
<keyword evidence="2" id="KW-0472">Membrane</keyword>
<proteinExistence type="predicted"/>
<dbReference type="AlphaFoldDB" id="A0A1D7W9G9"/>
<feature type="transmembrane region" description="Helical" evidence="2">
    <location>
        <begin position="96"/>
        <end position="114"/>
    </location>
</feature>
<keyword evidence="2" id="KW-0812">Transmembrane</keyword>
<evidence type="ECO:0000256" key="2">
    <source>
        <dbReference type="SAM" id="Phobius"/>
    </source>
</evidence>
<accession>A0A1D7W9G9</accession>
<evidence type="ECO:0000256" key="1">
    <source>
        <dbReference type="SAM" id="MobiDB-lite"/>
    </source>
</evidence>
<evidence type="ECO:0000313" key="3">
    <source>
        <dbReference type="EMBL" id="AOP55408.1"/>
    </source>
</evidence>
<sequence length="248" mass="26734">MMSTDEPRTESTQPRPEALPQAISESKALGAPMVVRGILGVAFGFATVFWPRDAASPKHLSMGVDIVDILSISYLVLFALVLVYQGLRSPLNVRTAVYGQAIITVPAIVFLFLAEQPAELRAAMSIWALLHGLLELWNYRQLKSHPMASDFLIAAACHVLLGVILMFGDGFGALWILGFTGVATLIAGVIFIIGGYSRISKAKQVAAGQVGAADADYVTSDSFDELNTTEDLKAPEDPDDQNRPETKN</sequence>
<dbReference type="Proteomes" id="UP000094793">
    <property type="component" value="Chromosome"/>
</dbReference>
<feature type="region of interest" description="Disordered" evidence="1">
    <location>
        <begin position="228"/>
        <end position="248"/>
    </location>
</feature>
<evidence type="ECO:0000313" key="4">
    <source>
        <dbReference type="Proteomes" id="UP000094793"/>
    </source>
</evidence>
<name>A0A1D7W9G9_BREAU</name>
<feature type="compositionally biased region" description="Basic and acidic residues" evidence="1">
    <location>
        <begin position="230"/>
        <end position="248"/>
    </location>
</feature>
<dbReference type="PATRIC" id="fig|1703.10.peg.3826"/>
<keyword evidence="2" id="KW-1133">Transmembrane helix</keyword>